<evidence type="ECO:0000313" key="3">
    <source>
        <dbReference type="EMBL" id="TWH69532.1"/>
    </source>
</evidence>
<sequence length="1955" mass="204944">MGATGPTLELSESWLQALEAFTGMRMSRAKLPLLRDDIGTLETLEHRVRTVLGPLLEQTIRAVRQAGEGEAFDRFVAQTAPFVKKMAETADLMLAVVDAEKKFFVETEVGKRTALAMFNFMIAEFAVAAAMWFWNPVGAAAHIAQTRTIIQAILRSALVRSAASGTAMQMLFMPGSALLAEVSMMTDGLQPGVNWSTVGKQAAYAGAVAFLGTVGGPALGKVAGVVAGAVGKLAVSDTTKHLLTDVLTRPVTETLGEGLFGIGASLIVDQKWDPTNLGADLLSGAISGAGGAAASGLGLVLSRAVMQPRVQVPHLAFTPDGKPVLPVGPTPVGGDTSTGYQAGIDDPKPAGAGAQAPPPPPVPLLPASNLPTPALDLPAPKLDLSVPSWAVSNLSMPAAPVPAWVAAAGGPVVEQWHGFQQDLADRYGGLLAGTGQARQFLAGLPVPVERVFTEWADARQGDPAVPVFLSQVGLPATALTGQFLFGVRDRAVARVTETLAGSIPAGGQIPAAVRPEQVVAALPGEFDRQALRSIAHLAVQHHLDQYFTTGAPATVPLPGGVVPPGDVVPPGGAGVPGGPGAPPPSEVVRAAVERDVRAHVDRSLDAILGATPLPTAPLTAPLTVPPAVPSAVVVRPDAAQVSAVADVVRQAVTDLPARVTAATIPDITAPHAIPFPADAPANWRTDAPAVSVTPEQHTVAATRQAETQFTALARKYGVVDPASHDTLAGSFQRDWVDGYHQVLAQATGNATPATPSVPGTSGAPATPSAPGAPGTSSAPGAPGTPDAAGARTTVPGGVAPRTDGTPNHDHTSDTFTVSDLSVSDGDIFSRDGRPDDTFTVSDLSSLDEPISRDGRSDDTFTVSDLSVSGDDMFSRDGRPDDTFTVSDLSSLDEPISRDPAKPDSGDRDPFSAVSWWGGSVGGDPAGRGEPASAAPEPAVAATGPAAAAESARRVADWIDQTPVGPDNSRDPWWWCVQATLDAFRAEYKRLGNRAVSDDRILGPDGRLAPTTSWEQLLDILDATPERVAHPDGWPDGVAPEDVLAALRAAPGSMVVVKAAPPNEPQHVFALHSQPQPSGPPTIKVRDGLVPGAEDRPEPSDPVRDPWLRHLFASSTRLAAFDNTGRPTTITNLLPDRTTAHPQPTTTTSIDPNAILLASTTPPRAPSQAMQADTTFPEPADSPWQPSDRPAGPPESGFGSSDPVSAFVPETPAAVEQSAVPPQQVAVPYSPAPVTLPAPSASRSPEVVFSELVDLKSELAALDFQLSRGAEGLEAARDEVRAAYEENLRLLLGDAEWAPRVHHWRGGGFDEAVRASVDGLRRELTEGVGGSLVGLLDDSWLATVVQLGVGRVASGDGSNRLDAFLPLVREYVDGGVESVTADHVAVLDGYVGRLNAAKRSVDRDGLLWAAGFRTLGRVLGEDAGPGVGSAAGVKTPDQFVDEYVSGLRGPVGVGEAPSSYVPWAERVLEVRWLARQAGLTVTGLDDARVLDTVVQLAHRQYRKDFRGARPLGPLGVPALRRVVEVKLGVGDSAPLSMDVLRLVADKSGARRKWEQSHAFQAWARRQVQRSFGRSEFAGGGARWHWLDGGYRQVVTLFQRRAEKWEGMADSPAERRREQSRVRELLDTTGSGRKVPDGQIEKLVRVRRKYFADYRNRWFTEDSGFADYRWMTQQFLDDTRTDARNIERLAAMLAAPSPEVVGWRPSADGRGPTSFRDFLNSQRLPSWVSLRRDGNGRLGPEAETYVRPWVEGLRDEVALDGYLHDAVTVAQLSGGLVDAVTVRRWWRESSAGVGAPVKTESAPAPVKTESAPAPVVVEGSRPVSLAESDGYQSATPDGRGRESEAPAVEADASVRARVRAEVEAGFRAAEAAAGAVANAVGARRVLPPGPSGARRVLPPGVSGCGGFGCPGGRWCGGFGGPVGRGQGGCRRLQGGPGQGALRAHVDRVGDGGLEVAG</sequence>
<feature type="compositionally biased region" description="Low complexity" evidence="2">
    <location>
        <begin position="758"/>
        <end position="793"/>
    </location>
</feature>
<accession>A0A562IF48</accession>
<dbReference type="Proteomes" id="UP000319825">
    <property type="component" value="Unassembled WGS sequence"/>
</dbReference>
<gene>
    <name evidence="3" type="ORF">JD77_04542</name>
</gene>
<reference evidence="3 4" key="1">
    <citation type="submission" date="2019-07" db="EMBL/GenBank/DDBJ databases">
        <title>R&amp;d 2014.</title>
        <authorList>
            <person name="Klenk H.-P."/>
        </authorList>
    </citation>
    <scope>NUCLEOTIDE SEQUENCE [LARGE SCALE GENOMIC DNA]</scope>
    <source>
        <strain evidence="3 4">DSM 43868</strain>
    </source>
</reference>
<feature type="region of interest" description="Disordered" evidence="2">
    <location>
        <begin position="1790"/>
        <end position="1846"/>
    </location>
</feature>
<evidence type="ECO:0008006" key="5">
    <source>
        <dbReference type="Google" id="ProtNLM"/>
    </source>
</evidence>
<feature type="compositionally biased region" description="Polar residues" evidence="2">
    <location>
        <begin position="1157"/>
        <end position="1173"/>
    </location>
</feature>
<dbReference type="PANTHER" id="PTHR13037">
    <property type="entry name" value="FORMIN"/>
    <property type="match status" value="1"/>
</dbReference>
<proteinExistence type="predicted"/>
<protein>
    <recommendedName>
        <fullName evidence="5">Papain fold toxin 1 (Glutamine deamidase) of polymorphic toxin system</fullName>
    </recommendedName>
</protein>
<evidence type="ECO:0000256" key="2">
    <source>
        <dbReference type="SAM" id="MobiDB-lite"/>
    </source>
</evidence>
<feature type="compositionally biased region" description="Basic and acidic residues" evidence="2">
    <location>
        <begin position="872"/>
        <end position="881"/>
    </location>
</feature>
<organism evidence="3 4">
    <name type="scientific">Micromonospora olivasterospora</name>
    <dbReference type="NCBI Taxonomy" id="1880"/>
    <lineage>
        <taxon>Bacteria</taxon>
        <taxon>Bacillati</taxon>
        <taxon>Actinomycetota</taxon>
        <taxon>Actinomycetes</taxon>
        <taxon>Micromonosporales</taxon>
        <taxon>Micromonosporaceae</taxon>
        <taxon>Micromonospora</taxon>
    </lineage>
</organism>
<feature type="compositionally biased region" description="Basic and acidic residues" evidence="2">
    <location>
        <begin position="827"/>
        <end position="836"/>
    </location>
</feature>
<dbReference type="PANTHER" id="PTHR13037:SF24">
    <property type="entry name" value="POLYCOMB PROTEIN PCL-RELATED"/>
    <property type="match status" value="1"/>
</dbReference>
<keyword evidence="1" id="KW-0945">Host-virus interaction</keyword>
<comment type="caution">
    <text evidence="3">The sequence shown here is derived from an EMBL/GenBank/DDBJ whole genome shotgun (WGS) entry which is preliminary data.</text>
</comment>
<dbReference type="RefSeq" id="WP_145776059.1">
    <property type="nucleotide sequence ID" value="NZ_VLKE01000001.1"/>
</dbReference>
<feature type="region of interest" description="Disordered" evidence="2">
    <location>
        <begin position="1122"/>
        <end position="1205"/>
    </location>
</feature>
<feature type="compositionally biased region" description="Low complexity" evidence="2">
    <location>
        <begin position="927"/>
        <end position="947"/>
    </location>
</feature>
<dbReference type="EMBL" id="VLKE01000001">
    <property type="protein sequence ID" value="TWH69532.1"/>
    <property type="molecule type" value="Genomic_DNA"/>
</dbReference>
<feature type="compositionally biased region" description="Basic and acidic residues" evidence="2">
    <location>
        <begin position="894"/>
        <end position="909"/>
    </location>
</feature>
<feature type="compositionally biased region" description="Basic and acidic residues" evidence="2">
    <location>
        <begin position="849"/>
        <end position="858"/>
    </location>
</feature>
<evidence type="ECO:0000313" key="4">
    <source>
        <dbReference type="Proteomes" id="UP000319825"/>
    </source>
</evidence>
<feature type="region of interest" description="Disordered" evidence="2">
    <location>
        <begin position="335"/>
        <end position="363"/>
    </location>
</feature>
<dbReference type="OrthoDB" id="3411476at2"/>
<feature type="region of interest" description="Disordered" evidence="2">
    <location>
        <begin position="749"/>
        <end position="947"/>
    </location>
</feature>
<keyword evidence="4" id="KW-1185">Reference proteome</keyword>
<evidence type="ECO:0000256" key="1">
    <source>
        <dbReference type="ARBA" id="ARBA00022581"/>
    </source>
</evidence>
<name>A0A562IF48_MICOL</name>